<feature type="transmembrane region" description="Helical" evidence="1">
    <location>
        <begin position="43"/>
        <end position="62"/>
    </location>
</feature>
<keyword evidence="1" id="KW-0812">Transmembrane</keyword>
<dbReference type="EMBL" id="RJJR01000014">
    <property type="protein sequence ID" value="RNI34199.1"/>
    <property type="molecule type" value="Genomic_DNA"/>
</dbReference>
<feature type="transmembrane region" description="Helical" evidence="1">
    <location>
        <begin position="127"/>
        <end position="148"/>
    </location>
</feature>
<feature type="transmembrane region" description="Helical" evidence="1">
    <location>
        <begin position="68"/>
        <end position="90"/>
    </location>
</feature>
<keyword evidence="1" id="KW-1133">Transmembrane helix</keyword>
<sequence length="246" mass="29072">MKENITAILKYLLLYTGIFSTTLPLVFYLLYKRSSKEKSLRVILFYILYCIFNEGLGFYLQSIHSETFLILLYSFTILEFSFFCLFIFVIIPESFVKRIIRYLWLCFIIFYFIDLVFINKGKGFDSVAMGIECILVLFLCSSYLFLILRKSNNLFIYSTFEFWIVITFLIYFSGTFFLYILAESMRDNLAFRGQYFIINISFNLLKNVLLSIALTMKLSDTVNQQKNTIPDLDDDLFISENVNFPN</sequence>
<organism evidence="2 3">
    <name type="scientific">Hanamia caeni</name>
    <dbReference type="NCBI Taxonomy" id="2294116"/>
    <lineage>
        <taxon>Bacteria</taxon>
        <taxon>Pseudomonadati</taxon>
        <taxon>Bacteroidota</taxon>
        <taxon>Chitinophagia</taxon>
        <taxon>Chitinophagales</taxon>
        <taxon>Chitinophagaceae</taxon>
        <taxon>Hanamia</taxon>
    </lineage>
</organism>
<keyword evidence="1" id="KW-0472">Membrane</keyword>
<accession>A0A3M9N8S3</accession>
<dbReference type="Proteomes" id="UP000267223">
    <property type="component" value="Unassembled WGS sequence"/>
</dbReference>
<evidence type="ECO:0000313" key="2">
    <source>
        <dbReference type="EMBL" id="RNI34199.1"/>
    </source>
</evidence>
<dbReference type="AlphaFoldDB" id="A0A3M9N8S3"/>
<protein>
    <submittedName>
        <fullName evidence="2">Uncharacterized protein</fullName>
    </submittedName>
</protein>
<reference evidence="2 3" key="1">
    <citation type="submission" date="2018-11" db="EMBL/GenBank/DDBJ databases">
        <title>Draft genome sequence of Ferruginibacter sp. BO-59.</title>
        <authorList>
            <person name="Im W.T."/>
        </authorList>
    </citation>
    <scope>NUCLEOTIDE SEQUENCE [LARGE SCALE GENOMIC DNA]</scope>
    <source>
        <strain evidence="2 3">BO-59</strain>
    </source>
</reference>
<keyword evidence="3" id="KW-1185">Reference proteome</keyword>
<comment type="caution">
    <text evidence="2">The sequence shown here is derived from an EMBL/GenBank/DDBJ whole genome shotgun (WGS) entry which is preliminary data.</text>
</comment>
<feature type="transmembrane region" description="Helical" evidence="1">
    <location>
        <begin position="12"/>
        <end position="31"/>
    </location>
</feature>
<evidence type="ECO:0000313" key="3">
    <source>
        <dbReference type="Proteomes" id="UP000267223"/>
    </source>
</evidence>
<feature type="transmembrane region" description="Helical" evidence="1">
    <location>
        <begin position="102"/>
        <end position="121"/>
    </location>
</feature>
<evidence type="ECO:0000256" key="1">
    <source>
        <dbReference type="SAM" id="Phobius"/>
    </source>
</evidence>
<feature type="transmembrane region" description="Helical" evidence="1">
    <location>
        <begin position="160"/>
        <end position="182"/>
    </location>
</feature>
<name>A0A3M9N8S3_9BACT</name>
<proteinExistence type="predicted"/>
<gene>
    <name evidence="2" type="ORF">EFY79_15985</name>
</gene>
<feature type="transmembrane region" description="Helical" evidence="1">
    <location>
        <begin position="194"/>
        <end position="216"/>
    </location>
</feature>